<feature type="region of interest" description="Disordered" evidence="1">
    <location>
        <begin position="410"/>
        <end position="452"/>
    </location>
</feature>
<name>A0AAD6WK70_9AGAR</name>
<evidence type="ECO:0000313" key="3">
    <source>
        <dbReference type="Proteomes" id="UP001218188"/>
    </source>
</evidence>
<dbReference type="AlphaFoldDB" id="A0AAD6WK70"/>
<gene>
    <name evidence="2" type="ORF">C8F04DRAFT_1161847</name>
</gene>
<evidence type="ECO:0000313" key="2">
    <source>
        <dbReference type="EMBL" id="KAJ7016433.1"/>
    </source>
</evidence>
<sequence length="514" mass="57495">MRGQVFQTRSEDDNESFAREVARNGLSTWPWIIGHPGSQFDHGGPIACAFTSLQFAQMVFSYTESALRTGDANDVGGLLLVELTRSLFFEEVLDICELPEIRAATRMHDAQEAFALLPADFLLITPLLAGSATIFSPAIIGESILCKHAYRCALIVTYANHVFSCVYIPLRVPLFLVFDSARRFRHGASIVVHTSRTAATAHITAMCNPGAAPLINFDFFVSNQTAALEWHDATTAAVMLDLRFAEWRGMRETQHDLARTAATDNPTTRERAATNGDAMRATAEQIARDRTYAEHLLAHDALADLVQRSEPPAQDATNRADDDPFLRPTYPEPQQDPPPTYQSPLPRPGPFPRLGPLPHNDRSPCLIDKLTHPRTKINFHIQTPTRISTGMQRVTRTTIRSCDQCIRYRDRSPSGLVPQSASASSGSCSETGSFPRPRSRQQSRPRSRQGHLRSILRLAPPYPTPREGLTTTTYFRLQRSILREAQGRYDRYREETQLARPEVNSTQFVRGTVR</sequence>
<dbReference type="Proteomes" id="UP001218188">
    <property type="component" value="Unassembled WGS sequence"/>
</dbReference>
<reference evidence="2" key="1">
    <citation type="submission" date="2023-03" db="EMBL/GenBank/DDBJ databases">
        <title>Massive genome expansion in bonnet fungi (Mycena s.s.) driven by repeated elements and novel gene families across ecological guilds.</title>
        <authorList>
            <consortium name="Lawrence Berkeley National Laboratory"/>
            <person name="Harder C.B."/>
            <person name="Miyauchi S."/>
            <person name="Viragh M."/>
            <person name="Kuo A."/>
            <person name="Thoen E."/>
            <person name="Andreopoulos B."/>
            <person name="Lu D."/>
            <person name="Skrede I."/>
            <person name="Drula E."/>
            <person name="Henrissat B."/>
            <person name="Morin E."/>
            <person name="Kohler A."/>
            <person name="Barry K."/>
            <person name="LaButti K."/>
            <person name="Morin E."/>
            <person name="Salamov A."/>
            <person name="Lipzen A."/>
            <person name="Mereny Z."/>
            <person name="Hegedus B."/>
            <person name="Baldrian P."/>
            <person name="Stursova M."/>
            <person name="Weitz H."/>
            <person name="Taylor A."/>
            <person name="Grigoriev I.V."/>
            <person name="Nagy L.G."/>
            <person name="Martin F."/>
            <person name="Kauserud H."/>
        </authorList>
    </citation>
    <scope>NUCLEOTIDE SEQUENCE</scope>
    <source>
        <strain evidence="2">CBHHK200</strain>
    </source>
</reference>
<organism evidence="2 3">
    <name type="scientific">Mycena alexandri</name>
    <dbReference type="NCBI Taxonomy" id="1745969"/>
    <lineage>
        <taxon>Eukaryota</taxon>
        <taxon>Fungi</taxon>
        <taxon>Dikarya</taxon>
        <taxon>Basidiomycota</taxon>
        <taxon>Agaricomycotina</taxon>
        <taxon>Agaricomycetes</taxon>
        <taxon>Agaricomycetidae</taxon>
        <taxon>Agaricales</taxon>
        <taxon>Marasmiineae</taxon>
        <taxon>Mycenaceae</taxon>
        <taxon>Mycena</taxon>
    </lineage>
</organism>
<feature type="compositionally biased region" description="Low complexity" evidence="1">
    <location>
        <begin position="420"/>
        <end position="436"/>
    </location>
</feature>
<dbReference type="EMBL" id="JARJCM010000509">
    <property type="protein sequence ID" value="KAJ7016433.1"/>
    <property type="molecule type" value="Genomic_DNA"/>
</dbReference>
<accession>A0AAD6WK70</accession>
<feature type="region of interest" description="Disordered" evidence="1">
    <location>
        <begin position="258"/>
        <end position="278"/>
    </location>
</feature>
<feature type="compositionally biased region" description="Pro residues" evidence="1">
    <location>
        <begin position="330"/>
        <end position="355"/>
    </location>
</feature>
<comment type="caution">
    <text evidence="2">The sequence shown here is derived from an EMBL/GenBank/DDBJ whole genome shotgun (WGS) entry which is preliminary data.</text>
</comment>
<keyword evidence="3" id="KW-1185">Reference proteome</keyword>
<protein>
    <submittedName>
        <fullName evidence="2">Uncharacterized protein</fullName>
    </submittedName>
</protein>
<evidence type="ECO:0000256" key="1">
    <source>
        <dbReference type="SAM" id="MobiDB-lite"/>
    </source>
</evidence>
<feature type="region of interest" description="Disordered" evidence="1">
    <location>
        <begin position="309"/>
        <end position="367"/>
    </location>
</feature>
<feature type="compositionally biased region" description="Basic residues" evidence="1">
    <location>
        <begin position="437"/>
        <end position="451"/>
    </location>
</feature>
<proteinExistence type="predicted"/>